<proteinExistence type="predicted"/>
<reference evidence="2" key="1">
    <citation type="submission" date="2022-06" db="EMBL/GenBank/DDBJ databases">
        <authorList>
            <person name="Sun Q."/>
        </authorList>
    </citation>
    <scope>NUCLEOTIDE SEQUENCE</scope>
    <source>
        <strain evidence="2">S101</strain>
    </source>
</reference>
<organism evidence="2 3">
    <name type="scientific">Ciceribacter sichuanensis</name>
    <dbReference type="NCBI Taxonomy" id="2949647"/>
    <lineage>
        <taxon>Bacteria</taxon>
        <taxon>Pseudomonadati</taxon>
        <taxon>Pseudomonadota</taxon>
        <taxon>Alphaproteobacteria</taxon>
        <taxon>Hyphomicrobiales</taxon>
        <taxon>Rhizobiaceae</taxon>
        <taxon>Ciceribacter</taxon>
    </lineage>
</organism>
<evidence type="ECO:0000313" key="3">
    <source>
        <dbReference type="Proteomes" id="UP001155380"/>
    </source>
</evidence>
<accession>A0AAJ1C0J5</accession>
<gene>
    <name evidence="2" type="ORF">NBH21_22855</name>
</gene>
<feature type="signal peptide" evidence="1">
    <location>
        <begin position="1"/>
        <end position="22"/>
    </location>
</feature>
<dbReference type="Proteomes" id="UP001155380">
    <property type="component" value="Unassembled WGS sequence"/>
</dbReference>
<dbReference type="RefSeq" id="WP_250913106.1">
    <property type="nucleotide sequence ID" value="NZ_JAMXLX010000010.1"/>
</dbReference>
<dbReference type="AlphaFoldDB" id="A0AAJ1C0J5"/>
<keyword evidence="1" id="KW-0732">Signal</keyword>
<protein>
    <submittedName>
        <fullName evidence="2">Uncharacterized protein</fullName>
    </submittedName>
</protein>
<feature type="chain" id="PRO_5042537149" evidence="1">
    <location>
        <begin position="23"/>
        <end position="128"/>
    </location>
</feature>
<dbReference type="EMBL" id="JAMXLX010000010">
    <property type="protein sequence ID" value="MCO5959619.1"/>
    <property type="molecule type" value="Genomic_DNA"/>
</dbReference>
<evidence type="ECO:0000313" key="2">
    <source>
        <dbReference type="EMBL" id="MCO5959619.1"/>
    </source>
</evidence>
<evidence type="ECO:0000256" key="1">
    <source>
        <dbReference type="SAM" id="SignalP"/>
    </source>
</evidence>
<comment type="caution">
    <text evidence="2">The sequence shown here is derived from an EMBL/GenBank/DDBJ whole genome shotgun (WGS) entry which is preliminary data.</text>
</comment>
<name>A0AAJ1C0J5_9HYPH</name>
<sequence>MSVALQVLLAALVVLQTGTVLAADLSGHEIKALIEGKTVRLNTSLGLQLPLRYRPNGVVAGNISSFSMARMFAPKEEGRWWVAADRLCQKWPTWYDGRTFCFSIRSAGENRITWLRDDGAKGSAIISD</sequence>